<protein>
    <submittedName>
        <fullName evidence="2">Uncharacterized protein</fullName>
    </submittedName>
</protein>
<accession>A0A6M6E7N5</accession>
<evidence type="ECO:0000256" key="1">
    <source>
        <dbReference type="SAM" id="Phobius"/>
    </source>
</evidence>
<dbReference type="AlphaFoldDB" id="A0A6M6E7N5"/>
<geneLocation type="plasmid" evidence="3">
    <name>pfdu301a</name>
</geneLocation>
<evidence type="ECO:0000313" key="3">
    <source>
        <dbReference type="Proteomes" id="UP000501076"/>
    </source>
</evidence>
<dbReference type="RefSeq" id="WP_171778510.1">
    <property type="nucleotide sequence ID" value="NZ_CP045273.1"/>
</dbReference>
<keyword evidence="1" id="KW-0472">Membrane</keyword>
<keyword evidence="2" id="KW-0614">Plasmid</keyword>
<dbReference type="EMBL" id="CP045273">
    <property type="protein sequence ID" value="QJX80518.1"/>
    <property type="molecule type" value="Genomic_DNA"/>
</dbReference>
<proteinExistence type="predicted"/>
<gene>
    <name evidence="2" type="ORF">FDZ14_30995</name>
</gene>
<sequence length="296" mass="33967">MRNKSIIKIVIVILICFIAVYFSKSFISKHLFNAMCGDEVIQKIPLSNSYSLKLHQVDCGATTDFSYNLTISKVHTDAKEIMSFEMLDGDPDIEANLSHNKLTITYSQPTVISNKESSYTGLDIRFVREGKDFKVPSSFKEQRKISDTDYVALYDNELEIYQNEEIPAAQVGFAVNNKGETKPGWNKDWLVVGTINYEMPIFIDTTKHNSLIYVGQKRNSQWEKVQIATNNSQLQAINKKIDKISDDRFTPEDTKENPVKEKDFKEIIKVAKEGRNQIKFWEDFLRGVTLKPNTLL</sequence>
<dbReference type="Proteomes" id="UP000501076">
    <property type="component" value="Plasmid pFDU301A"/>
</dbReference>
<evidence type="ECO:0000313" key="2">
    <source>
        <dbReference type="EMBL" id="QJX80518.1"/>
    </source>
</evidence>
<name>A0A6M6E7N5_PRIMG</name>
<reference evidence="2 3" key="1">
    <citation type="submission" date="2019-10" db="EMBL/GenBank/DDBJ databases">
        <title>Complete genome sequences for adaption low water activity.</title>
        <authorList>
            <person name="Zhao L."/>
            <person name="Zhong J."/>
        </authorList>
    </citation>
    <scope>NUCLEOTIDE SEQUENCE [LARGE SCALE GENOMIC DNA]</scope>
    <source>
        <strain evidence="2 3">FDU301</strain>
        <plasmid evidence="3">pfdu301a</plasmid>
    </source>
</reference>
<organism evidence="2 3">
    <name type="scientific">Priestia megaterium</name>
    <name type="common">Bacillus megaterium</name>
    <dbReference type="NCBI Taxonomy" id="1404"/>
    <lineage>
        <taxon>Bacteria</taxon>
        <taxon>Bacillati</taxon>
        <taxon>Bacillota</taxon>
        <taxon>Bacilli</taxon>
        <taxon>Bacillales</taxon>
        <taxon>Bacillaceae</taxon>
        <taxon>Priestia</taxon>
    </lineage>
</organism>
<feature type="transmembrane region" description="Helical" evidence="1">
    <location>
        <begin position="6"/>
        <end position="23"/>
    </location>
</feature>
<keyword evidence="1" id="KW-0812">Transmembrane</keyword>
<keyword evidence="1" id="KW-1133">Transmembrane helix</keyword>